<dbReference type="RefSeq" id="WP_171653299.1">
    <property type="nucleotide sequence ID" value="NZ_WHOD01000067.1"/>
</dbReference>
<evidence type="ECO:0000256" key="4">
    <source>
        <dbReference type="ARBA" id="ARBA00023186"/>
    </source>
</evidence>
<proteinExistence type="inferred from homology"/>
<keyword evidence="9" id="KW-1185">Reference proteome</keyword>
<dbReference type="Gene3D" id="1.20.58.380">
    <property type="entry name" value="Flagellar protein flit"/>
    <property type="match status" value="1"/>
</dbReference>
<dbReference type="Proteomes" id="UP000641588">
    <property type="component" value="Unassembled WGS sequence"/>
</dbReference>
<comment type="subcellular location">
    <subcellularLocation>
        <location evidence="1">Cytoplasm</location>
        <location evidence="1">Cytosol</location>
    </subcellularLocation>
</comment>
<evidence type="ECO:0000256" key="6">
    <source>
        <dbReference type="ARBA" id="ARBA00093785"/>
    </source>
</evidence>
<keyword evidence="4" id="KW-0143">Chaperone</keyword>
<gene>
    <name evidence="8" type="ORF">GC093_17960</name>
</gene>
<dbReference type="Pfam" id="PF05400">
    <property type="entry name" value="FliT"/>
    <property type="match status" value="1"/>
</dbReference>
<evidence type="ECO:0000313" key="8">
    <source>
        <dbReference type="EMBL" id="NOU95094.1"/>
    </source>
</evidence>
<organism evidence="8 9">
    <name type="scientific">Paenibacillus foliorum</name>
    <dbReference type="NCBI Taxonomy" id="2654974"/>
    <lineage>
        <taxon>Bacteria</taxon>
        <taxon>Bacillati</taxon>
        <taxon>Bacillota</taxon>
        <taxon>Bacilli</taxon>
        <taxon>Bacillales</taxon>
        <taxon>Paenibacillaceae</taxon>
        <taxon>Paenibacillus</taxon>
    </lineage>
</organism>
<evidence type="ECO:0000313" key="9">
    <source>
        <dbReference type="Proteomes" id="UP000641588"/>
    </source>
</evidence>
<name>A0A972JZZ1_9BACL</name>
<evidence type="ECO:0000256" key="3">
    <source>
        <dbReference type="ARBA" id="ARBA00022795"/>
    </source>
</evidence>
<dbReference type="AlphaFoldDB" id="A0A972JZZ1"/>
<keyword evidence="2" id="KW-0963">Cytoplasm</keyword>
<evidence type="ECO:0000256" key="2">
    <source>
        <dbReference type="ARBA" id="ARBA00022490"/>
    </source>
</evidence>
<evidence type="ECO:0000256" key="1">
    <source>
        <dbReference type="ARBA" id="ARBA00004514"/>
    </source>
</evidence>
<protein>
    <recommendedName>
        <fullName evidence="7">Flagellar protein FliT</fullName>
    </recommendedName>
</protein>
<dbReference type="InterPro" id="IPR008622">
    <property type="entry name" value="FliT"/>
</dbReference>
<evidence type="ECO:0000256" key="7">
    <source>
        <dbReference type="ARBA" id="ARBA00093797"/>
    </source>
</evidence>
<comment type="caution">
    <text evidence="8">The sequence shown here is derived from an EMBL/GenBank/DDBJ whole genome shotgun (WGS) entry which is preliminary data.</text>
</comment>
<sequence length="111" mass="12917">MFKVFEQLENAAIEMVQNIENVTFESLVEFVEERDLLVDQLRQANLQGDEKDRYSAISKRILQHDAVILAKMQAYQDEAASHTNKFSTSKKQKSAYEAAYTFDGVYMDRRK</sequence>
<reference evidence="8" key="1">
    <citation type="submission" date="2019-10" db="EMBL/GenBank/DDBJ databases">
        <title>Description of Paenibacillus glebae sp. nov.</title>
        <authorList>
            <person name="Carlier A."/>
            <person name="Qi S."/>
        </authorList>
    </citation>
    <scope>NUCLEOTIDE SEQUENCE</scope>
    <source>
        <strain evidence="8">LMG 31456</strain>
    </source>
</reference>
<keyword evidence="3" id="KW-1005">Bacterial flagellum biogenesis</keyword>
<comment type="function">
    <text evidence="5">May act as an export chaperone for the filament capping protein FliD.</text>
</comment>
<evidence type="ECO:0000256" key="5">
    <source>
        <dbReference type="ARBA" id="ARBA00093765"/>
    </source>
</evidence>
<comment type="similarity">
    <text evidence="6">Belongs to the bacillales FliT family.</text>
</comment>
<dbReference type="EMBL" id="WHOD01000067">
    <property type="protein sequence ID" value="NOU95094.1"/>
    <property type="molecule type" value="Genomic_DNA"/>
</dbReference>
<accession>A0A972JZZ1</accession>